<dbReference type="AlphaFoldDB" id="U5D2N0"/>
<dbReference type="Gramene" id="ERN14593">
    <property type="protein sequence ID" value="ERN14593"/>
    <property type="gene ID" value="AMTR_s00038p00155420"/>
</dbReference>
<dbReference type="HOGENOM" id="CLU_005994_6_2_1"/>
<reference evidence="8" key="1">
    <citation type="journal article" date="2013" name="Science">
        <title>The Amborella genome and the evolution of flowering plants.</title>
        <authorList>
            <consortium name="Amborella Genome Project"/>
        </authorList>
    </citation>
    <scope>NUCLEOTIDE SEQUENCE [LARGE SCALE GENOMIC DNA]</scope>
</reference>
<dbReference type="InterPro" id="IPR027356">
    <property type="entry name" value="NPH3_dom"/>
</dbReference>
<dbReference type="InterPro" id="IPR043454">
    <property type="entry name" value="NPH3/RPT2-like"/>
</dbReference>
<evidence type="ECO:0000256" key="2">
    <source>
        <dbReference type="ARBA" id="ARBA00022786"/>
    </source>
</evidence>
<dbReference type="UniPathway" id="UPA00143"/>
<dbReference type="PROSITE" id="PS51649">
    <property type="entry name" value="NPH3"/>
    <property type="match status" value="1"/>
</dbReference>
<comment type="pathway">
    <text evidence="1">Protein modification; protein ubiquitination.</text>
</comment>
<dbReference type="InterPro" id="IPR000210">
    <property type="entry name" value="BTB/POZ_dom"/>
</dbReference>
<proteinExistence type="inferred from homology"/>
<evidence type="ECO:0000313" key="7">
    <source>
        <dbReference type="EMBL" id="ERN14593.1"/>
    </source>
</evidence>
<evidence type="ECO:0000313" key="8">
    <source>
        <dbReference type="Proteomes" id="UP000017836"/>
    </source>
</evidence>
<dbReference type="SMART" id="SM00225">
    <property type="entry name" value="BTB"/>
    <property type="match status" value="1"/>
</dbReference>
<dbReference type="PROSITE" id="PS50097">
    <property type="entry name" value="BTB"/>
    <property type="match status" value="1"/>
</dbReference>
<dbReference type="KEGG" id="atr:18442854"/>
<keyword evidence="8" id="KW-1185">Reference proteome</keyword>
<sequence length="666" mass="73997">MKKSVFSSMGSQDSVCGSGDGADLRAVVSSSKRMVVAESFEREGNSWFVNSHIPTDLTIKVEDVTFLLHKYPLLSRCGYFNRFNFKGANQTDDGPDVVFETFPGGPEAFVLIARFCYGFPIDLNPENAPAIRCAAEILEMTSALEDHNLITRSESFLALAVFPSWAASLTVLKACESLFPWAETSQIVRRCCDSISKRVCDGPPIGHDGLEHTTTARLTLNEPSSWLAKVGPTIMCPTIGLSIVEPTTSSYNSVGPINGLTLVGLSSEPSTALWWFDDVVRLRIDHFSRILTSIKSKLMDPKIIGQCITHYAKFWLPITETSGSELQLRIQSGADKEINWEKKEEKAIIESLVGLLPQERGCVSCAFLSSLLRLSMIFSVAPALVTDLEKRVGYALEEAEIKDLLIPSYNDGDGGGYDVDIVHRIAEYYLMQVEGDHVGKGAVGRLIDGYLAEVAGDHDLSVAKFQTLAEVLPATARLCDDGLYRAIDTYLKSHPSLSEHERRRLCKLMDCQRLSPDACMHAAQNERLPLRTVVQVLYAEQAKFRVAYHGKDKGHGCGETQGSPVPVDKEVGKCNCSSTKREVKAIKAEIERMKAKLSELQHDYSELQHECTRLNKHKNLSVWGFGWRKLKNSALFQGKMYLDQINETQENPVCSQQERRRRASVS</sequence>
<protein>
    <recommendedName>
        <fullName evidence="9">NPH3 domain-containing protein</fullName>
    </recommendedName>
</protein>
<feature type="domain" description="BTB" evidence="5">
    <location>
        <begin position="55"/>
        <end position="125"/>
    </location>
</feature>
<dbReference type="OMA" id="NDSHDIP"/>
<dbReference type="OrthoDB" id="624345at2759"/>
<evidence type="ECO:0000256" key="4">
    <source>
        <dbReference type="SAM" id="Coils"/>
    </source>
</evidence>
<name>U5D2N0_AMBTC</name>
<accession>U5D2N0</accession>
<evidence type="ECO:0000259" key="5">
    <source>
        <dbReference type="PROSITE" id="PS50097"/>
    </source>
</evidence>
<dbReference type="InterPro" id="IPR011333">
    <property type="entry name" value="SKP1/BTB/POZ_sf"/>
</dbReference>
<gene>
    <name evidence="7" type="ORF">AMTR_s00038p00155420</name>
</gene>
<feature type="coiled-coil region" evidence="4">
    <location>
        <begin position="576"/>
        <end position="617"/>
    </location>
</feature>
<dbReference type="SUPFAM" id="SSF54695">
    <property type="entry name" value="POZ domain"/>
    <property type="match status" value="1"/>
</dbReference>
<organism evidence="7 8">
    <name type="scientific">Amborella trichopoda</name>
    <dbReference type="NCBI Taxonomy" id="13333"/>
    <lineage>
        <taxon>Eukaryota</taxon>
        <taxon>Viridiplantae</taxon>
        <taxon>Streptophyta</taxon>
        <taxon>Embryophyta</taxon>
        <taxon>Tracheophyta</taxon>
        <taxon>Spermatophyta</taxon>
        <taxon>Magnoliopsida</taxon>
        <taxon>Amborellales</taxon>
        <taxon>Amborellaceae</taxon>
        <taxon>Amborella</taxon>
    </lineage>
</organism>
<dbReference type="Pfam" id="PF03000">
    <property type="entry name" value="NPH3"/>
    <property type="match status" value="1"/>
</dbReference>
<dbReference type="GO" id="GO:0016567">
    <property type="term" value="P:protein ubiquitination"/>
    <property type="evidence" value="ECO:0007669"/>
    <property type="project" value="UniProtKB-UniPathway"/>
</dbReference>
<keyword evidence="4" id="KW-0175">Coiled coil</keyword>
<dbReference type="Gene3D" id="3.30.710.10">
    <property type="entry name" value="Potassium Channel Kv1.1, Chain A"/>
    <property type="match status" value="1"/>
</dbReference>
<dbReference type="PANTHER" id="PTHR32370">
    <property type="entry name" value="OS12G0117600 PROTEIN"/>
    <property type="match status" value="1"/>
</dbReference>
<evidence type="ECO:0000256" key="1">
    <source>
        <dbReference type="ARBA" id="ARBA00004906"/>
    </source>
</evidence>
<evidence type="ECO:0000259" key="6">
    <source>
        <dbReference type="PROSITE" id="PS51649"/>
    </source>
</evidence>
<evidence type="ECO:0000256" key="3">
    <source>
        <dbReference type="PROSITE-ProRule" id="PRU00982"/>
    </source>
</evidence>
<comment type="similarity">
    <text evidence="3">Belongs to the NPH3 family.</text>
</comment>
<evidence type="ECO:0008006" key="9">
    <source>
        <dbReference type="Google" id="ProtNLM"/>
    </source>
</evidence>
<dbReference type="Proteomes" id="UP000017836">
    <property type="component" value="Unassembled WGS sequence"/>
</dbReference>
<dbReference type="Pfam" id="PF00651">
    <property type="entry name" value="BTB"/>
    <property type="match status" value="1"/>
</dbReference>
<keyword evidence="2" id="KW-0833">Ubl conjugation pathway</keyword>
<feature type="domain" description="NPH3" evidence="6">
    <location>
        <begin position="273"/>
        <end position="543"/>
    </location>
</feature>
<dbReference type="eggNOG" id="ENOG502QR2D">
    <property type="taxonomic scope" value="Eukaryota"/>
</dbReference>
<dbReference type="EMBL" id="KI392532">
    <property type="protein sequence ID" value="ERN14593.1"/>
    <property type="molecule type" value="Genomic_DNA"/>
</dbReference>